<organism evidence="1 2">
    <name type="scientific">Vreelandella alkaliphila</name>
    <dbReference type="NCBI Taxonomy" id="272774"/>
    <lineage>
        <taxon>Bacteria</taxon>
        <taxon>Pseudomonadati</taxon>
        <taxon>Pseudomonadota</taxon>
        <taxon>Gammaproteobacteria</taxon>
        <taxon>Oceanospirillales</taxon>
        <taxon>Halomonadaceae</taxon>
        <taxon>Vreelandella</taxon>
    </lineage>
</organism>
<gene>
    <name evidence="1" type="ORF">SIL78_05420</name>
</gene>
<dbReference type="Proteomes" id="UP001276761">
    <property type="component" value="Unassembled WGS sequence"/>
</dbReference>
<dbReference type="GeneID" id="303164918"/>
<protein>
    <submittedName>
        <fullName evidence="1">Sucrase ferredoxin</fullName>
    </submittedName>
</protein>
<reference evidence="1" key="1">
    <citation type="submission" date="2023-11" db="EMBL/GenBank/DDBJ databases">
        <title>MicrobeMod: A computational toolkit for identifying prokaryotic methylation and restriction-modification with nanopore sequencing.</title>
        <authorList>
            <person name="Crits-Christoph A."/>
            <person name="Kang S.C."/>
            <person name="Lee H."/>
            <person name="Ostrov N."/>
        </authorList>
    </citation>
    <scope>NUCLEOTIDE SEQUENCE</scope>
    <source>
        <strain evidence="1">ATCC BAA-953</strain>
    </source>
</reference>
<sequence length="163" mass="18351">MGTAPLEKDLLLCCTHGTKDKCCAKYGYQTYKALAQTVADHQLPFEVWESSHLGGRQCSSQLTPAQQYAELAALTHLSTQLSTDQHQPQLALLDDSGSEQERLIRWQWQWGNAQGQLSVRCPATTIMRIDTCTDLEKGPMESTVWRVAEERYGCFNRLSLSNK</sequence>
<proteinExistence type="predicted"/>
<dbReference type="Pfam" id="PF06999">
    <property type="entry name" value="Suc_Fer-like"/>
    <property type="match status" value="1"/>
</dbReference>
<accession>A0AAJ2RZ25</accession>
<dbReference type="AlphaFoldDB" id="A0AAJ2RZ25"/>
<evidence type="ECO:0000313" key="1">
    <source>
        <dbReference type="EMBL" id="MDX5977004.1"/>
    </source>
</evidence>
<dbReference type="InterPro" id="IPR009737">
    <property type="entry name" value="Aim32/Apd1-like"/>
</dbReference>
<evidence type="ECO:0000313" key="2">
    <source>
        <dbReference type="Proteomes" id="UP001276761"/>
    </source>
</evidence>
<name>A0AAJ2RZ25_9GAMM</name>
<dbReference type="RefSeq" id="WP_319618654.1">
    <property type="nucleotide sequence ID" value="NZ_JABASV010000003.1"/>
</dbReference>
<dbReference type="EMBL" id="JAWXXT010000001">
    <property type="protein sequence ID" value="MDX5977004.1"/>
    <property type="molecule type" value="Genomic_DNA"/>
</dbReference>
<comment type="caution">
    <text evidence="1">The sequence shown here is derived from an EMBL/GenBank/DDBJ whole genome shotgun (WGS) entry which is preliminary data.</text>
</comment>